<gene>
    <name evidence="3" type="ORF">CHS0354_024602</name>
</gene>
<organism evidence="3 4">
    <name type="scientific">Potamilus streckersoni</name>
    <dbReference type="NCBI Taxonomy" id="2493646"/>
    <lineage>
        <taxon>Eukaryota</taxon>
        <taxon>Metazoa</taxon>
        <taxon>Spiralia</taxon>
        <taxon>Lophotrochozoa</taxon>
        <taxon>Mollusca</taxon>
        <taxon>Bivalvia</taxon>
        <taxon>Autobranchia</taxon>
        <taxon>Heteroconchia</taxon>
        <taxon>Palaeoheterodonta</taxon>
        <taxon>Unionida</taxon>
        <taxon>Unionoidea</taxon>
        <taxon>Unionidae</taxon>
        <taxon>Ambleminae</taxon>
        <taxon>Lampsilini</taxon>
        <taxon>Potamilus</taxon>
    </lineage>
</organism>
<dbReference type="GO" id="GO:0007155">
    <property type="term" value="P:cell adhesion"/>
    <property type="evidence" value="ECO:0007669"/>
    <property type="project" value="InterPro"/>
</dbReference>
<proteinExistence type="predicted"/>
<feature type="domain" description="Link" evidence="2">
    <location>
        <begin position="16"/>
        <end position="61"/>
    </location>
</feature>
<evidence type="ECO:0000313" key="4">
    <source>
        <dbReference type="Proteomes" id="UP001195483"/>
    </source>
</evidence>
<evidence type="ECO:0000259" key="2">
    <source>
        <dbReference type="Pfam" id="PF00193"/>
    </source>
</evidence>
<reference evidence="3" key="2">
    <citation type="journal article" date="2021" name="Genome Biol. Evol.">
        <title>Developing a high-quality reference genome for a parasitic bivalve with doubly uniparental inheritance (Bivalvia: Unionida).</title>
        <authorList>
            <person name="Smith C.H."/>
        </authorList>
    </citation>
    <scope>NUCLEOTIDE SEQUENCE</scope>
    <source>
        <strain evidence="3">CHS0354</strain>
        <tissue evidence="3">Mantle</tissue>
    </source>
</reference>
<reference evidence="3" key="1">
    <citation type="journal article" date="2021" name="Genome Biol. Evol.">
        <title>A High-Quality Reference Genome for a Parasitic Bivalve with Doubly Uniparental Inheritance (Bivalvia: Unionida).</title>
        <authorList>
            <person name="Smith C.H."/>
        </authorList>
    </citation>
    <scope>NUCLEOTIDE SEQUENCE</scope>
    <source>
        <strain evidence="3">CHS0354</strain>
    </source>
</reference>
<dbReference type="Pfam" id="PF00193">
    <property type="entry name" value="Xlink"/>
    <property type="match status" value="1"/>
</dbReference>
<dbReference type="Proteomes" id="UP001195483">
    <property type="component" value="Unassembled WGS sequence"/>
</dbReference>
<name>A0AAE0SUE4_9BIVA</name>
<protein>
    <recommendedName>
        <fullName evidence="2">Link domain-containing protein</fullName>
    </recommendedName>
</protein>
<comment type="caution">
    <text evidence="3">The sequence shown here is derived from an EMBL/GenBank/DDBJ whole genome shotgun (WGS) entry which is preliminary data.</text>
</comment>
<dbReference type="InterPro" id="IPR016186">
    <property type="entry name" value="C-type_lectin-like/link_sf"/>
</dbReference>
<reference evidence="3" key="3">
    <citation type="submission" date="2023-05" db="EMBL/GenBank/DDBJ databases">
        <authorList>
            <person name="Smith C.H."/>
        </authorList>
    </citation>
    <scope>NUCLEOTIDE SEQUENCE</scope>
    <source>
        <strain evidence="3">CHS0354</strain>
        <tissue evidence="3">Mantle</tissue>
    </source>
</reference>
<dbReference type="AlphaFoldDB" id="A0AAE0SUE4"/>
<dbReference type="GO" id="GO:0005540">
    <property type="term" value="F:hyaluronic acid binding"/>
    <property type="evidence" value="ECO:0007669"/>
    <property type="project" value="InterPro"/>
</dbReference>
<dbReference type="InterPro" id="IPR000538">
    <property type="entry name" value="Link_dom"/>
</dbReference>
<evidence type="ECO:0000313" key="3">
    <source>
        <dbReference type="EMBL" id="KAK3598091.1"/>
    </source>
</evidence>
<dbReference type="InterPro" id="IPR016187">
    <property type="entry name" value="CTDL_fold"/>
</dbReference>
<accession>A0AAE0SUE4</accession>
<dbReference type="Gene3D" id="3.10.100.10">
    <property type="entry name" value="Mannose-Binding Protein A, subunit A"/>
    <property type="match status" value="1"/>
</dbReference>
<dbReference type="SUPFAM" id="SSF56436">
    <property type="entry name" value="C-type lectin-like"/>
    <property type="match status" value="1"/>
</dbReference>
<sequence length="81" mass="9003">MRNTGTIIRFVPARFNETTFSFDDARKACKNIASKTDIRKAVQLGDKSCACGWLSDRTMEALKPKVAVKNITAKVLYAMMG</sequence>
<evidence type="ECO:0000256" key="1">
    <source>
        <dbReference type="ARBA" id="ARBA00023157"/>
    </source>
</evidence>
<dbReference type="EMBL" id="JAEAOA010001458">
    <property type="protein sequence ID" value="KAK3598091.1"/>
    <property type="molecule type" value="Genomic_DNA"/>
</dbReference>
<keyword evidence="1" id="KW-1015">Disulfide bond</keyword>
<keyword evidence="4" id="KW-1185">Reference proteome</keyword>